<keyword evidence="11" id="KW-1185">Reference proteome</keyword>
<dbReference type="Pfam" id="PF12704">
    <property type="entry name" value="MacB_PCD"/>
    <property type="match status" value="2"/>
</dbReference>
<comment type="subcellular location">
    <subcellularLocation>
        <location evidence="1">Cell membrane</location>
        <topology evidence="1">Multi-pass membrane protein</topology>
    </subcellularLocation>
</comment>
<dbReference type="PANTHER" id="PTHR30572">
    <property type="entry name" value="MEMBRANE COMPONENT OF TRANSPORTER-RELATED"/>
    <property type="match status" value="1"/>
</dbReference>
<dbReference type="PANTHER" id="PTHR30572:SF4">
    <property type="entry name" value="ABC TRANSPORTER PERMEASE YTRF"/>
    <property type="match status" value="1"/>
</dbReference>
<dbReference type="InterPro" id="IPR047928">
    <property type="entry name" value="Perm_prefix_1"/>
</dbReference>
<sequence>MSDEGRRARWTWQRRKEDLCEELEAHLRLAIADRVARGENPEEARAAALKEMGNLPLIADVTRRQWGWEWAESLWQDLRYAMRQLRKSPGYTMTALLTLTLAIGANTAIFGLMYALLLRSLPVYRPDQLVQVELKIGPANSSRKPNDRISGGEYDVLNGSQHVFQGMCGWLPWPSDLHDRGNTIPIPTARVTGGCFEMLGVHAALGRLLTAADDRPGGGPEGYPAVLGYDYWRTRFGADPHVLGHVLNIHTGFSGIETKCVVVGVMEPGFQSVNVEERPWVYLPSDISTKNGRHGFGSFSMTLLARLRPRISPAAAQAQIDPLFGAKLKTEKFQYATSDNGSIQQTSEAHLLVVPAKTGFSDLRENYAKPLYLIEGMVGLSMLVACAFLATLASTRALARRRELALRIALGASRIRVIRQLCCESLLLATGGSLLGIFFAWISEQLLLDLIATPGSEPPALSVTPDTVVLLFTVGLSVLTVFLAGVGPAWRATRIDPTSDIKAGESYVLSRRGSNLGSLLIPIQIGFSLTILVIAALMSSTVARLLAVDPGFRTSGVTFFSADFSPRAKGYSAPLPLVLSLLDRIRQFPGVESVSVSQAHQLQSFYYVQSAKTIASTGEKREDPMIPALSVGPGYFQTLGIPLIAGRDFTSEDRNTNAQVCILSRTAANFFFPDKHALGATLLIPDGHKEVQVQVIGITGDTLYQDFRDHPRRILYQPYLSGETWNPIGQIAVRSANTAAAVEAVRTSFRELAPEVALDNPETISELVGHSMSRERLLAVLSSFFAVLTLGLTAIGLYGLLSYAVIRRRPEIGVRMALGASPAGVVRMIVRDASRLVLPGILLGALGAWASTRLLGNLLFGIKPLDPAACAASVLLLAAAVTLACVLPAKRAASVQPMEALRRE</sequence>
<feature type="transmembrane region" description="Helical" evidence="7">
    <location>
        <begin position="371"/>
        <end position="393"/>
    </location>
</feature>
<accession>A0ABW1ECL7</accession>
<keyword evidence="2" id="KW-1003">Cell membrane</keyword>
<reference evidence="11" key="1">
    <citation type="journal article" date="2019" name="Int. J. Syst. Evol. Microbiol.">
        <title>The Global Catalogue of Microorganisms (GCM) 10K type strain sequencing project: providing services to taxonomists for standard genome sequencing and annotation.</title>
        <authorList>
            <consortium name="The Broad Institute Genomics Platform"/>
            <consortium name="The Broad Institute Genome Sequencing Center for Infectious Disease"/>
            <person name="Wu L."/>
            <person name="Ma J."/>
        </authorList>
    </citation>
    <scope>NUCLEOTIDE SEQUENCE [LARGE SCALE GENOMIC DNA]</scope>
    <source>
        <strain evidence="11">JCM 4087</strain>
    </source>
</reference>
<keyword evidence="5 7" id="KW-0472">Membrane</keyword>
<evidence type="ECO:0000256" key="7">
    <source>
        <dbReference type="SAM" id="Phobius"/>
    </source>
</evidence>
<feature type="domain" description="ABC3 transporter permease C-terminal" evidence="8">
    <location>
        <begin position="377"/>
        <end position="497"/>
    </location>
</feature>
<name>A0ABW1ECL7_9BACT</name>
<dbReference type="EMBL" id="JBHSPH010000001">
    <property type="protein sequence ID" value="MFC5861572.1"/>
    <property type="molecule type" value="Genomic_DNA"/>
</dbReference>
<proteinExistence type="inferred from homology"/>
<evidence type="ECO:0000256" key="4">
    <source>
        <dbReference type="ARBA" id="ARBA00022989"/>
    </source>
</evidence>
<evidence type="ECO:0000256" key="1">
    <source>
        <dbReference type="ARBA" id="ARBA00004651"/>
    </source>
</evidence>
<dbReference type="Proteomes" id="UP001596091">
    <property type="component" value="Unassembled WGS sequence"/>
</dbReference>
<comment type="caution">
    <text evidence="10">The sequence shown here is derived from an EMBL/GenBank/DDBJ whole genome shotgun (WGS) entry which is preliminary data.</text>
</comment>
<comment type="similarity">
    <text evidence="6">Belongs to the ABC-4 integral membrane protein family.</text>
</comment>
<feature type="transmembrane region" description="Helical" evidence="7">
    <location>
        <begin position="91"/>
        <end position="117"/>
    </location>
</feature>
<evidence type="ECO:0000259" key="8">
    <source>
        <dbReference type="Pfam" id="PF02687"/>
    </source>
</evidence>
<feature type="transmembrane region" description="Helical" evidence="7">
    <location>
        <begin position="836"/>
        <end position="856"/>
    </location>
</feature>
<evidence type="ECO:0000313" key="10">
    <source>
        <dbReference type="EMBL" id="MFC5861572.1"/>
    </source>
</evidence>
<dbReference type="Pfam" id="PF02687">
    <property type="entry name" value="FtsX"/>
    <property type="match status" value="2"/>
</dbReference>
<feature type="transmembrane region" description="Helical" evidence="7">
    <location>
        <begin position="426"/>
        <end position="448"/>
    </location>
</feature>
<evidence type="ECO:0000256" key="2">
    <source>
        <dbReference type="ARBA" id="ARBA00022475"/>
    </source>
</evidence>
<dbReference type="InterPro" id="IPR017800">
    <property type="entry name" value="ADOP"/>
</dbReference>
<dbReference type="NCBIfam" id="TIGR03434">
    <property type="entry name" value="ADOP"/>
    <property type="match status" value="1"/>
</dbReference>
<dbReference type="InterPro" id="IPR003838">
    <property type="entry name" value="ABC3_permease_C"/>
</dbReference>
<feature type="transmembrane region" description="Helical" evidence="7">
    <location>
        <begin position="468"/>
        <end position="490"/>
    </location>
</feature>
<feature type="transmembrane region" description="Helical" evidence="7">
    <location>
        <begin position="777"/>
        <end position="800"/>
    </location>
</feature>
<organism evidence="10 11">
    <name type="scientific">Acidicapsa dinghuensis</name>
    <dbReference type="NCBI Taxonomy" id="2218256"/>
    <lineage>
        <taxon>Bacteria</taxon>
        <taxon>Pseudomonadati</taxon>
        <taxon>Acidobacteriota</taxon>
        <taxon>Terriglobia</taxon>
        <taxon>Terriglobales</taxon>
        <taxon>Acidobacteriaceae</taxon>
        <taxon>Acidicapsa</taxon>
    </lineage>
</organism>
<evidence type="ECO:0000259" key="9">
    <source>
        <dbReference type="Pfam" id="PF12704"/>
    </source>
</evidence>
<keyword evidence="4 7" id="KW-1133">Transmembrane helix</keyword>
<evidence type="ECO:0000256" key="5">
    <source>
        <dbReference type="ARBA" id="ARBA00023136"/>
    </source>
</evidence>
<protein>
    <submittedName>
        <fullName evidence="10">ADOP family duplicated permease</fullName>
    </submittedName>
</protein>
<gene>
    <name evidence="10" type="ORF">ACFPT7_04660</name>
</gene>
<feature type="domain" description="MacB-like periplasmic core" evidence="9">
    <location>
        <begin position="92"/>
        <end position="322"/>
    </location>
</feature>
<dbReference type="InterPro" id="IPR025857">
    <property type="entry name" value="MacB_PCD"/>
</dbReference>
<dbReference type="NCBIfam" id="NF038403">
    <property type="entry name" value="perm_prefix_1"/>
    <property type="match status" value="1"/>
</dbReference>
<feature type="transmembrane region" description="Helical" evidence="7">
    <location>
        <begin position="519"/>
        <end position="538"/>
    </location>
</feature>
<feature type="domain" description="ABC3 transporter permease C-terminal" evidence="8">
    <location>
        <begin position="784"/>
        <end position="897"/>
    </location>
</feature>
<evidence type="ECO:0000256" key="3">
    <source>
        <dbReference type="ARBA" id="ARBA00022692"/>
    </source>
</evidence>
<feature type="transmembrane region" description="Helical" evidence="7">
    <location>
        <begin position="868"/>
        <end position="889"/>
    </location>
</feature>
<evidence type="ECO:0000313" key="11">
    <source>
        <dbReference type="Proteomes" id="UP001596091"/>
    </source>
</evidence>
<evidence type="ECO:0000256" key="6">
    <source>
        <dbReference type="ARBA" id="ARBA00038076"/>
    </source>
</evidence>
<dbReference type="RefSeq" id="WP_263333427.1">
    <property type="nucleotide sequence ID" value="NZ_JAGSYH010000002.1"/>
</dbReference>
<keyword evidence="3 7" id="KW-0812">Transmembrane</keyword>
<feature type="domain" description="MacB-like periplasmic core" evidence="9">
    <location>
        <begin position="543"/>
        <end position="750"/>
    </location>
</feature>
<dbReference type="InterPro" id="IPR050250">
    <property type="entry name" value="Macrolide_Exporter_MacB"/>
</dbReference>